<organism evidence="1 2">
    <name type="scientific">Vanilla planifolia</name>
    <name type="common">Vanilla</name>
    <dbReference type="NCBI Taxonomy" id="51239"/>
    <lineage>
        <taxon>Eukaryota</taxon>
        <taxon>Viridiplantae</taxon>
        <taxon>Streptophyta</taxon>
        <taxon>Embryophyta</taxon>
        <taxon>Tracheophyta</taxon>
        <taxon>Spermatophyta</taxon>
        <taxon>Magnoliopsida</taxon>
        <taxon>Liliopsida</taxon>
        <taxon>Asparagales</taxon>
        <taxon>Orchidaceae</taxon>
        <taxon>Vanilloideae</taxon>
        <taxon>Vanilleae</taxon>
        <taxon>Vanilla</taxon>
    </lineage>
</organism>
<evidence type="ECO:0000313" key="2">
    <source>
        <dbReference type="Proteomes" id="UP000636800"/>
    </source>
</evidence>
<gene>
    <name evidence="1" type="ORF">HPP92_007742</name>
</gene>
<dbReference type="Proteomes" id="UP000636800">
    <property type="component" value="Chromosome 3"/>
</dbReference>
<dbReference type="EMBL" id="JADCNL010000003">
    <property type="protein sequence ID" value="KAG0488931.1"/>
    <property type="molecule type" value="Genomic_DNA"/>
</dbReference>
<keyword evidence="2" id="KW-1185">Reference proteome</keyword>
<sequence length="109" mass="12317">MNLNGNQPSDIPLSESDLYGLQLYKEALLSRLPWFPGECSWNIALLTSGYRAGRMERELPARYTLLAGDIFYPTSPSLTCRRVWPLPSASCPKRLLLALRAGAVFRIRF</sequence>
<dbReference type="OrthoDB" id="782388at2759"/>
<evidence type="ECO:0000313" key="1">
    <source>
        <dbReference type="EMBL" id="KAG0488931.1"/>
    </source>
</evidence>
<comment type="caution">
    <text evidence="1">The sequence shown here is derived from an EMBL/GenBank/DDBJ whole genome shotgun (WGS) entry which is preliminary data.</text>
</comment>
<accession>A0A835RAS3</accession>
<proteinExistence type="predicted"/>
<name>A0A835RAS3_VANPL</name>
<dbReference type="AlphaFoldDB" id="A0A835RAS3"/>
<reference evidence="1 2" key="1">
    <citation type="journal article" date="2020" name="Nat. Food">
        <title>A phased Vanilla planifolia genome enables genetic improvement of flavour and production.</title>
        <authorList>
            <person name="Hasing T."/>
            <person name="Tang H."/>
            <person name="Brym M."/>
            <person name="Khazi F."/>
            <person name="Huang T."/>
            <person name="Chambers A.H."/>
        </authorList>
    </citation>
    <scope>NUCLEOTIDE SEQUENCE [LARGE SCALE GENOMIC DNA]</scope>
    <source>
        <tissue evidence="1">Leaf</tissue>
    </source>
</reference>
<protein>
    <submittedName>
        <fullName evidence="1">Uncharacterized protein</fullName>
    </submittedName>
</protein>